<sequence length="406" mass="45874">MESIAEETLRDILFRLPTRDVARGRCVSWQWRRILTNPSFVYLHSHAAHVVSTPGSTPAEALAVLEIRVRGIGLDMVVLNPTTAKVMGRITDLAPAYSPVNACNGYLLLAALGGKYKDWPVFVSNPVTGGTLKIPPPPNIDLLVKYAMGFSPSSHQYKLFCLSYRWGAESPQSYLDVLTLGVGGGNRWRRHRRTFPNHAVPDFFLPLTVLIDGKLYVLMERQGHYRTPDRMLVIDVATEARRTLRLPVDSGVLLPTAHVQPFELCGELCIAVRVAGQQKLTFWVVPPKDHRDDGERLHGWELRYTFHVNDDSNDPPSGAWFDDGDGMLCYRLGDILHQYKIKANGNRAIAGGFSEWDHRIQLPATLAQSEFDWKKTEENRWNVYSGYRPSFSHPELPLTPFCPRRC</sequence>
<feature type="domain" description="F-box associated beta-propeller type 3" evidence="2">
    <location>
        <begin position="115"/>
        <end position="285"/>
    </location>
</feature>
<dbReference type="Pfam" id="PF00646">
    <property type="entry name" value="F-box"/>
    <property type="match status" value="1"/>
</dbReference>
<evidence type="ECO:0000313" key="3">
    <source>
        <dbReference type="EMBL" id="VAI41091.1"/>
    </source>
</evidence>
<evidence type="ECO:0008006" key="5">
    <source>
        <dbReference type="Google" id="ProtNLM"/>
    </source>
</evidence>
<protein>
    <recommendedName>
        <fullName evidence="5">F-box domain-containing protein</fullName>
    </recommendedName>
</protein>
<proteinExistence type="predicted"/>
<name>A0A9R1AV23_TRITD</name>
<dbReference type="InterPro" id="IPR013187">
    <property type="entry name" value="F-box-assoc_dom_typ3"/>
</dbReference>
<dbReference type="PANTHER" id="PTHR31672">
    <property type="entry name" value="BNACNNG10540D PROTEIN"/>
    <property type="match status" value="1"/>
</dbReference>
<dbReference type="NCBIfam" id="TIGR01640">
    <property type="entry name" value="F_box_assoc_1"/>
    <property type="match status" value="1"/>
</dbReference>
<dbReference type="Pfam" id="PF08268">
    <property type="entry name" value="FBA_3"/>
    <property type="match status" value="1"/>
</dbReference>
<dbReference type="EMBL" id="LT934121">
    <property type="protein sequence ID" value="VAI41091.1"/>
    <property type="molecule type" value="Genomic_DNA"/>
</dbReference>
<evidence type="ECO:0000313" key="4">
    <source>
        <dbReference type="Proteomes" id="UP000324705"/>
    </source>
</evidence>
<feature type="domain" description="F-box" evidence="1">
    <location>
        <begin position="6"/>
        <end position="40"/>
    </location>
</feature>
<dbReference type="PANTHER" id="PTHR31672:SF2">
    <property type="entry name" value="F-BOX DOMAIN-CONTAINING PROTEIN"/>
    <property type="match status" value="1"/>
</dbReference>
<evidence type="ECO:0000259" key="1">
    <source>
        <dbReference type="Pfam" id="PF00646"/>
    </source>
</evidence>
<dbReference type="InterPro" id="IPR036047">
    <property type="entry name" value="F-box-like_dom_sf"/>
</dbReference>
<gene>
    <name evidence="3" type="ORF">TRITD_6Av1G000870</name>
</gene>
<keyword evidence="4" id="KW-1185">Reference proteome</keyword>
<dbReference type="InterPro" id="IPR050796">
    <property type="entry name" value="SCF_F-box_component"/>
</dbReference>
<dbReference type="SUPFAM" id="SSF81383">
    <property type="entry name" value="F-box domain"/>
    <property type="match status" value="1"/>
</dbReference>
<dbReference type="Gramene" id="TRITD6Av1G000870.1">
    <property type="protein sequence ID" value="TRITD6Av1G000870.1"/>
    <property type="gene ID" value="TRITD6Av1G000870"/>
</dbReference>
<dbReference type="OMA" id="PVNACNG"/>
<dbReference type="Proteomes" id="UP000324705">
    <property type="component" value="Chromosome 6A"/>
</dbReference>
<dbReference type="InterPro" id="IPR017451">
    <property type="entry name" value="F-box-assoc_interact_dom"/>
</dbReference>
<dbReference type="AlphaFoldDB" id="A0A9R1AV23"/>
<reference evidence="3 4" key="1">
    <citation type="submission" date="2017-09" db="EMBL/GenBank/DDBJ databases">
        <authorList>
            <consortium name="International Durum Wheat Genome Sequencing Consortium (IDWGSC)"/>
            <person name="Milanesi L."/>
        </authorList>
    </citation>
    <scope>NUCLEOTIDE SEQUENCE [LARGE SCALE GENOMIC DNA]</scope>
    <source>
        <strain evidence="4">cv. Svevo</strain>
    </source>
</reference>
<organism evidence="3 4">
    <name type="scientific">Triticum turgidum subsp. durum</name>
    <name type="common">Durum wheat</name>
    <name type="synonym">Triticum durum</name>
    <dbReference type="NCBI Taxonomy" id="4567"/>
    <lineage>
        <taxon>Eukaryota</taxon>
        <taxon>Viridiplantae</taxon>
        <taxon>Streptophyta</taxon>
        <taxon>Embryophyta</taxon>
        <taxon>Tracheophyta</taxon>
        <taxon>Spermatophyta</taxon>
        <taxon>Magnoliopsida</taxon>
        <taxon>Liliopsida</taxon>
        <taxon>Poales</taxon>
        <taxon>Poaceae</taxon>
        <taxon>BOP clade</taxon>
        <taxon>Pooideae</taxon>
        <taxon>Triticodae</taxon>
        <taxon>Triticeae</taxon>
        <taxon>Triticinae</taxon>
        <taxon>Triticum</taxon>
    </lineage>
</organism>
<evidence type="ECO:0000259" key="2">
    <source>
        <dbReference type="Pfam" id="PF08268"/>
    </source>
</evidence>
<accession>A0A9R1AV23</accession>
<dbReference type="InterPro" id="IPR001810">
    <property type="entry name" value="F-box_dom"/>
</dbReference>